<evidence type="ECO:0000313" key="1">
    <source>
        <dbReference type="EMBL" id="QUC18072.1"/>
    </source>
</evidence>
<gene>
    <name evidence="1" type="ORF">UV8b_02313</name>
</gene>
<proteinExistence type="predicted"/>
<protein>
    <submittedName>
        <fullName evidence="1">Uncharacterized protein</fullName>
    </submittedName>
</protein>
<sequence>MRPERLDSRAGKIPAGVRGVRWNGASYQMPDYSGRGEPCPGVESSVLQDADVRKIAAVAGGASDAERVREWIPHSRSDFPTGLTSTLA</sequence>
<dbReference type="Proteomes" id="UP000027002">
    <property type="component" value="Chromosome 2"/>
</dbReference>
<keyword evidence="2" id="KW-1185">Reference proteome</keyword>
<accession>A0A8E5HMJ7</accession>
<dbReference type="RefSeq" id="XP_042995745.1">
    <property type="nucleotide sequence ID" value="XM_043139811.1"/>
</dbReference>
<organism evidence="1 2">
    <name type="scientific">Ustilaginoidea virens</name>
    <name type="common">Rice false smut fungus</name>
    <name type="synonym">Villosiclava virens</name>
    <dbReference type="NCBI Taxonomy" id="1159556"/>
    <lineage>
        <taxon>Eukaryota</taxon>
        <taxon>Fungi</taxon>
        <taxon>Dikarya</taxon>
        <taxon>Ascomycota</taxon>
        <taxon>Pezizomycotina</taxon>
        <taxon>Sordariomycetes</taxon>
        <taxon>Hypocreomycetidae</taxon>
        <taxon>Hypocreales</taxon>
        <taxon>Clavicipitaceae</taxon>
        <taxon>Ustilaginoidea</taxon>
    </lineage>
</organism>
<dbReference type="EMBL" id="CP072754">
    <property type="protein sequence ID" value="QUC18072.1"/>
    <property type="molecule type" value="Genomic_DNA"/>
</dbReference>
<dbReference type="KEGG" id="uvi:66063091"/>
<reference evidence="1" key="1">
    <citation type="submission" date="2020-03" db="EMBL/GenBank/DDBJ databases">
        <title>A mixture of massive structural variations and highly conserved coding sequences in Ustilaginoidea virens genome.</title>
        <authorList>
            <person name="Zhang K."/>
            <person name="Zhao Z."/>
            <person name="Zhang Z."/>
            <person name="Li Y."/>
            <person name="Hsiang T."/>
            <person name="Sun W."/>
        </authorList>
    </citation>
    <scope>NUCLEOTIDE SEQUENCE</scope>
    <source>
        <strain evidence="1">UV-8b</strain>
    </source>
</reference>
<dbReference type="GeneID" id="66063091"/>
<name>A0A8E5HMJ7_USTVR</name>
<evidence type="ECO:0000313" key="2">
    <source>
        <dbReference type="Proteomes" id="UP000027002"/>
    </source>
</evidence>
<dbReference type="AlphaFoldDB" id="A0A8E5HMJ7"/>